<gene>
    <name evidence="1" type="ORF">QM524_09005</name>
</gene>
<evidence type="ECO:0000313" key="2">
    <source>
        <dbReference type="Proteomes" id="UP001236507"/>
    </source>
</evidence>
<dbReference type="RefSeq" id="WP_283344301.1">
    <property type="nucleotide sequence ID" value="NZ_JASHIF010000007.1"/>
</dbReference>
<protein>
    <submittedName>
        <fullName evidence="1">Uncharacterized protein</fullName>
    </submittedName>
</protein>
<dbReference type="Proteomes" id="UP001236507">
    <property type="component" value="Unassembled WGS sequence"/>
</dbReference>
<proteinExistence type="predicted"/>
<keyword evidence="2" id="KW-1185">Reference proteome</keyword>
<reference evidence="1 2" key="1">
    <citation type="submission" date="2023-05" db="EMBL/GenBank/DDBJ databases">
        <title>Novel species of genus Flectobacillus isolated from stream in China.</title>
        <authorList>
            <person name="Lu H."/>
        </authorList>
    </citation>
    <scope>NUCLEOTIDE SEQUENCE [LARGE SCALE GENOMIC DNA]</scope>
    <source>
        <strain evidence="1 2">KCTC 42575</strain>
    </source>
</reference>
<sequence length="197" mass="23593">MTVGILFLILGAIVFVFLKNENSTNNTKHYDDYETDYSSTIDYSPEHEKGEAFEKYVVQKFSRNLFKVKEWRGDKFVNGQYAETTTYPDLTLEFNFRDATQTFAVECKYRSDYYRDGIEWCKPYQLDNYRHYAQRFRIPVFVVIGVGYSPYEPDELYVIPLKALHQTFVSRSFLKHYQKYNFQESNFYFDPQSLSLR</sequence>
<organism evidence="1 2">
    <name type="scientific">Flectobacillus roseus</name>
    <dbReference type="NCBI Taxonomy" id="502259"/>
    <lineage>
        <taxon>Bacteria</taxon>
        <taxon>Pseudomonadati</taxon>
        <taxon>Bacteroidota</taxon>
        <taxon>Cytophagia</taxon>
        <taxon>Cytophagales</taxon>
        <taxon>Flectobacillaceae</taxon>
        <taxon>Flectobacillus</taxon>
    </lineage>
</organism>
<accession>A0ABT6Y713</accession>
<name>A0ABT6Y713_9BACT</name>
<dbReference type="EMBL" id="JASHIF010000007">
    <property type="protein sequence ID" value="MDI9859345.1"/>
    <property type="molecule type" value="Genomic_DNA"/>
</dbReference>
<comment type="caution">
    <text evidence="1">The sequence shown here is derived from an EMBL/GenBank/DDBJ whole genome shotgun (WGS) entry which is preliminary data.</text>
</comment>
<evidence type="ECO:0000313" key="1">
    <source>
        <dbReference type="EMBL" id="MDI9859345.1"/>
    </source>
</evidence>